<accession>A0AAD0KPR4</accession>
<reference evidence="2 3" key="1">
    <citation type="submission" date="2018-05" db="EMBL/GenBank/DDBJ databases">
        <title>Evolution of small genomes with special reference to Mycobacterium leprae.</title>
        <authorList>
            <person name="Mohanty P.S."/>
            <person name="Bansal A.K."/>
            <person name="Gupta U.D."/>
            <person name="Naaz F."/>
            <person name="Dwivedi V.D."/>
            <person name="Singh H."/>
            <person name="Gupta G."/>
            <person name="Sharma S."/>
            <person name="Arora M."/>
        </authorList>
    </citation>
    <scope>NUCLEOTIDE SEQUENCE [LARGE SCALE GENOMIC DNA]</scope>
    <source>
        <strain evidence="2 3">MRHRU-235-G</strain>
    </source>
</reference>
<evidence type="ECO:0000313" key="2">
    <source>
        <dbReference type="EMBL" id="AWV47132.1"/>
    </source>
</evidence>
<keyword evidence="1" id="KW-0812">Transmembrane</keyword>
<feature type="transmembrane region" description="Helical" evidence="1">
    <location>
        <begin position="15"/>
        <end position="34"/>
    </location>
</feature>
<dbReference type="AlphaFoldDB" id="A0AAD0KPR4"/>
<dbReference type="PROSITE" id="PS51257">
    <property type="entry name" value="PROKAR_LIPOPROTEIN"/>
    <property type="match status" value="1"/>
</dbReference>
<evidence type="ECO:0000256" key="1">
    <source>
        <dbReference type="SAM" id="Phobius"/>
    </source>
</evidence>
<keyword evidence="1" id="KW-0472">Membrane</keyword>
<dbReference type="Proteomes" id="UP000249682">
    <property type="component" value="Chromosome"/>
</dbReference>
<name>A0AAD0KPR4_MYCLR</name>
<keyword evidence="1" id="KW-1133">Transmembrane helix</keyword>
<sequence length="48" mass="5114">MADVKQTSKHLGVTINYGILSMSTSVLACIALALRRQGKFPLLAIAPD</sequence>
<dbReference type="EMBL" id="CP029543">
    <property type="protein sequence ID" value="AWV47132.1"/>
    <property type="molecule type" value="Genomic_DNA"/>
</dbReference>
<protein>
    <submittedName>
        <fullName evidence="2">Uncharacterized protein</fullName>
    </submittedName>
</protein>
<proteinExistence type="predicted"/>
<organism evidence="2 3">
    <name type="scientific">Mycobacterium leprae</name>
    <dbReference type="NCBI Taxonomy" id="1769"/>
    <lineage>
        <taxon>Bacteria</taxon>
        <taxon>Bacillati</taxon>
        <taxon>Actinomycetota</taxon>
        <taxon>Actinomycetes</taxon>
        <taxon>Mycobacteriales</taxon>
        <taxon>Mycobacteriaceae</taxon>
        <taxon>Mycobacterium</taxon>
    </lineage>
</organism>
<gene>
    <name evidence="2" type="ORF">DIJ64_00725</name>
</gene>
<evidence type="ECO:0000313" key="3">
    <source>
        <dbReference type="Proteomes" id="UP000249682"/>
    </source>
</evidence>